<dbReference type="EMBL" id="ML994638">
    <property type="protein sequence ID" value="KAF2184362.1"/>
    <property type="molecule type" value="Genomic_DNA"/>
</dbReference>
<sequence>MNADFNDTVFNEEVGGDSNNELWLLWQSPRMFHSIKRIFPEFPRLKRHKDLPPTLKSLELDNCENRINPRESKELLHMKQQYPSLREAYIQTYEVTIDGIIESATHFGGIVKSPWIGESRSIVFPDLDYDPCIGCRDHAEIITSPSTSHILLNSESLFPGILKWLYRHCFSRKRPACGCSRRLLEVPSFVVSCLFCGTGWDFHERSK</sequence>
<dbReference type="GO" id="GO:0016151">
    <property type="term" value="F:nickel cation binding"/>
    <property type="evidence" value="ECO:0007669"/>
    <property type="project" value="InterPro"/>
</dbReference>
<keyword evidence="2" id="KW-1185">Reference proteome</keyword>
<evidence type="ECO:0000313" key="1">
    <source>
        <dbReference type="EMBL" id="KAF2184362.1"/>
    </source>
</evidence>
<gene>
    <name evidence="1" type="ORF">K469DRAFT_750962</name>
</gene>
<accession>A0A6A6E102</accession>
<name>A0A6A6E102_9PEZI</name>
<dbReference type="InterPro" id="IPR018194">
    <property type="entry name" value="Ni-dep_hyd_lsu_Ni_BS"/>
</dbReference>
<proteinExistence type="predicted"/>
<dbReference type="GO" id="GO:0008901">
    <property type="term" value="F:ferredoxin hydrogenase activity"/>
    <property type="evidence" value="ECO:0007669"/>
    <property type="project" value="InterPro"/>
</dbReference>
<dbReference type="Proteomes" id="UP000800200">
    <property type="component" value="Unassembled WGS sequence"/>
</dbReference>
<dbReference type="PROSITE" id="PS00508">
    <property type="entry name" value="NI_HGENASE_L_2"/>
    <property type="match status" value="1"/>
</dbReference>
<organism evidence="1 2">
    <name type="scientific">Zopfia rhizophila CBS 207.26</name>
    <dbReference type="NCBI Taxonomy" id="1314779"/>
    <lineage>
        <taxon>Eukaryota</taxon>
        <taxon>Fungi</taxon>
        <taxon>Dikarya</taxon>
        <taxon>Ascomycota</taxon>
        <taxon>Pezizomycotina</taxon>
        <taxon>Dothideomycetes</taxon>
        <taxon>Dothideomycetes incertae sedis</taxon>
        <taxon>Zopfiaceae</taxon>
        <taxon>Zopfia</taxon>
    </lineage>
</organism>
<protein>
    <submittedName>
        <fullName evidence="1">Uncharacterized protein</fullName>
    </submittedName>
</protein>
<dbReference type="AlphaFoldDB" id="A0A6A6E102"/>
<reference evidence="1" key="1">
    <citation type="journal article" date="2020" name="Stud. Mycol.">
        <title>101 Dothideomycetes genomes: a test case for predicting lifestyles and emergence of pathogens.</title>
        <authorList>
            <person name="Haridas S."/>
            <person name="Albert R."/>
            <person name="Binder M."/>
            <person name="Bloem J."/>
            <person name="Labutti K."/>
            <person name="Salamov A."/>
            <person name="Andreopoulos B."/>
            <person name="Baker S."/>
            <person name="Barry K."/>
            <person name="Bills G."/>
            <person name="Bluhm B."/>
            <person name="Cannon C."/>
            <person name="Castanera R."/>
            <person name="Culley D."/>
            <person name="Daum C."/>
            <person name="Ezra D."/>
            <person name="Gonzalez J."/>
            <person name="Henrissat B."/>
            <person name="Kuo A."/>
            <person name="Liang C."/>
            <person name="Lipzen A."/>
            <person name="Lutzoni F."/>
            <person name="Magnuson J."/>
            <person name="Mondo S."/>
            <person name="Nolan M."/>
            <person name="Ohm R."/>
            <person name="Pangilinan J."/>
            <person name="Park H.-J."/>
            <person name="Ramirez L."/>
            <person name="Alfaro M."/>
            <person name="Sun H."/>
            <person name="Tritt A."/>
            <person name="Yoshinaga Y."/>
            <person name="Zwiers L.-H."/>
            <person name="Turgeon B."/>
            <person name="Goodwin S."/>
            <person name="Spatafora J."/>
            <person name="Crous P."/>
            <person name="Grigoriev I."/>
        </authorList>
    </citation>
    <scope>NUCLEOTIDE SEQUENCE</scope>
    <source>
        <strain evidence="1">CBS 207.26</strain>
    </source>
</reference>
<evidence type="ECO:0000313" key="2">
    <source>
        <dbReference type="Proteomes" id="UP000800200"/>
    </source>
</evidence>